<dbReference type="InterPro" id="IPR042509">
    <property type="entry name" value="ZCCHC3"/>
</dbReference>
<dbReference type="EMBL" id="BMAU01021401">
    <property type="protein sequence ID" value="GFY31916.1"/>
    <property type="molecule type" value="Genomic_DNA"/>
</dbReference>
<reference evidence="3" key="1">
    <citation type="submission" date="2020-08" db="EMBL/GenBank/DDBJ databases">
        <title>Multicomponent nature underlies the extraordinary mechanical properties of spider dragline silk.</title>
        <authorList>
            <person name="Kono N."/>
            <person name="Nakamura H."/>
            <person name="Mori M."/>
            <person name="Yoshida Y."/>
            <person name="Ohtoshi R."/>
            <person name="Malay A.D."/>
            <person name="Moran D.A.P."/>
            <person name="Tomita M."/>
            <person name="Numata K."/>
            <person name="Arakawa K."/>
        </authorList>
    </citation>
    <scope>NUCLEOTIDE SEQUENCE</scope>
</reference>
<feature type="compositionally biased region" description="Polar residues" evidence="1">
    <location>
        <begin position="221"/>
        <end position="239"/>
    </location>
</feature>
<feature type="domain" description="CCHC-type" evidence="2">
    <location>
        <begin position="77"/>
        <end position="93"/>
    </location>
</feature>
<organism evidence="3 4">
    <name type="scientific">Trichonephila clavipes</name>
    <name type="common">Golden silk orbweaver</name>
    <name type="synonym">Nephila clavipes</name>
    <dbReference type="NCBI Taxonomy" id="2585209"/>
    <lineage>
        <taxon>Eukaryota</taxon>
        <taxon>Metazoa</taxon>
        <taxon>Ecdysozoa</taxon>
        <taxon>Arthropoda</taxon>
        <taxon>Chelicerata</taxon>
        <taxon>Arachnida</taxon>
        <taxon>Araneae</taxon>
        <taxon>Araneomorphae</taxon>
        <taxon>Entelegynae</taxon>
        <taxon>Araneoidea</taxon>
        <taxon>Nephilidae</taxon>
        <taxon>Trichonephila</taxon>
    </lineage>
</organism>
<evidence type="ECO:0000313" key="3">
    <source>
        <dbReference type="EMBL" id="GFY31916.1"/>
    </source>
</evidence>
<dbReference type="Proteomes" id="UP000887159">
    <property type="component" value="Unassembled WGS sequence"/>
</dbReference>
<feature type="domain" description="CCHC-type" evidence="2">
    <location>
        <begin position="96"/>
        <end position="112"/>
    </location>
</feature>
<proteinExistence type="predicted"/>
<dbReference type="SUPFAM" id="SSF57756">
    <property type="entry name" value="Retrovirus zinc finger-like domains"/>
    <property type="match status" value="1"/>
</dbReference>
<feature type="region of interest" description="Disordered" evidence="1">
    <location>
        <begin position="203"/>
        <end position="261"/>
    </location>
</feature>
<keyword evidence="4" id="KW-1185">Reference proteome</keyword>
<accession>A0A8X6WD62</accession>
<feature type="compositionally biased region" description="Polar residues" evidence="1">
    <location>
        <begin position="310"/>
        <end position="319"/>
    </location>
</feature>
<gene>
    <name evidence="3" type="primary">NCL1_42224</name>
    <name evidence="3" type="ORF">TNCV_2620531</name>
</gene>
<dbReference type="InterPro" id="IPR001878">
    <property type="entry name" value="Znf_CCHC"/>
</dbReference>
<comment type="caution">
    <text evidence="3">The sequence shown here is derived from an EMBL/GenBank/DDBJ whole genome shotgun (WGS) entry which is preliminary data.</text>
</comment>
<dbReference type="GO" id="GO:0003690">
    <property type="term" value="F:double-stranded DNA binding"/>
    <property type="evidence" value="ECO:0007669"/>
    <property type="project" value="InterPro"/>
</dbReference>
<dbReference type="Gene3D" id="4.10.60.10">
    <property type="entry name" value="Zinc finger, CCHC-type"/>
    <property type="match status" value="1"/>
</dbReference>
<dbReference type="InterPro" id="IPR036875">
    <property type="entry name" value="Znf_CCHC_sf"/>
</dbReference>
<evidence type="ECO:0000256" key="1">
    <source>
        <dbReference type="SAM" id="MobiDB-lite"/>
    </source>
</evidence>
<name>A0A8X6WD62_TRICX</name>
<feature type="region of interest" description="Disordered" evidence="1">
    <location>
        <begin position="297"/>
        <end position="319"/>
    </location>
</feature>
<sequence>MTQRTAPWENWHLERGFELLRTFGLVRWGLGGSGHVEGTGEKLSFASQAARYPNLPSKIKAGYLNCKLRPYIPNPLRCFKCQRFGHSQNSCRGQLTCSRCAAVGHSSTDCTLEPKCINCSQIHTADSKLCPKWKTEKEIQTIKTNRNISYFEARKLIAPQFSQTYAQVAKPSIATSTTQTDENITKVKCPPLQILKPLLSVPHPNASPSITSNSTSSSTTQVNLLPSASSIKPTTQTESRLPEPISSAAAPDNSLNTSASSLSTETRLLKTSNKFAALSTEIQSLVPQVHLLPSTSTVATVSEPQPPNPTSNDTPSITNTHQMKTMFTPLPAETCPAVETATSITDTFPFTSQDAKQTLKSRKKRRPKRSITSKIDTQLTPHKPKKVHLYRIHQTKTCLYTTLQKRWNHHKN</sequence>
<dbReference type="GO" id="GO:0002218">
    <property type="term" value="P:activation of innate immune response"/>
    <property type="evidence" value="ECO:0007669"/>
    <property type="project" value="InterPro"/>
</dbReference>
<dbReference type="SMART" id="SM00343">
    <property type="entry name" value="ZnF_C2HC"/>
    <property type="match status" value="2"/>
</dbReference>
<protein>
    <recommendedName>
        <fullName evidence="2">CCHC-type domain-containing protein</fullName>
    </recommendedName>
</protein>
<dbReference type="PANTHER" id="PTHR22639:SF3">
    <property type="entry name" value="ZINC FINGER CCHC DOMAIN-CONTAINING PROTEIN 3"/>
    <property type="match status" value="1"/>
</dbReference>
<feature type="compositionally biased region" description="Low complexity" evidence="1">
    <location>
        <begin position="207"/>
        <end position="220"/>
    </location>
</feature>
<evidence type="ECO:0000259" key="2">
    <source>
        <dbReference type="SMART" id="SM00343"/>
    </source>
</evidence>
<dbReference type="AlphaFoldDB" id="A0A8X6WD62"/>
<evidence type="ECO:0000313" key="4">
    <source>
        <dbReference type="Proteomes" id="UP000887159"/>
    </source>
</evidence>
<dbReference type="GO" id="GO:0003723">
    <property type="term" value="F:RNA binding"/>
    <property type="evidence" value="ECO:0007669"/>
    <property type="project" value="InterPro"/>
</dbReference>
<dbReference type="GO" id="GO:0008270">
    <property type="term" value="F:zinc ion binding"/>
    <property type="evidence" value="ECO:0007669"/>
    <property type="project" value="InterPro"/>
</dbReference>
<dbReference type="PANTHER" id="PTHR22639">
    <property type="entry name" value="GAG-RELATED PROTEIN"/>
    <property type="match status" value="1"/>
</dbReference>